<dbReference type="AlphaFoldDB" id="A0AAE9HA21"/>
<feature type="domain" description="GyrI-like small molecule binding" evidence="1">
    <location>
        <begin position="141"/>
        <end position="190"/>
    </location>
</feature>
<dbReference type="InterPro" id="IPR011256">
    <property type="entry name" value="Reg_factor_effector_dom_sf"/>
</dbReference>
<sequence>MAYENMIDLSQDIPALKMLYAPLQHHFRVLDVPTLPFAILDGKGAPEPVAVGAAIKTLQLAIEPIRREARQRMGRDFMEAPVEVLYWAADPKDVEAGRRENWQWRVQVTLPVWTDKAGLEGAVAQMRAQLGNAPAPRWEAVTEGKCVQVMHVGSPADLSALLSQLYTKFLPQEGLEPLGVYHEIYLSDWSKASSSRHKMIVRQPIR</sequence>
<dbReference type="Pfam" id="PF06445">
    <property type="entry name" value="GyrI-like"/>
    <property type="match status" value="1"/>
</dbReference>
<dbReference type="RefSeq" id="WP_035270757.1">
    <property type="nucleotide sequence ID" value="NZ_CP023256.1"/>
</dbReference>
<dbReference type="Proteomes" id="UP000830925">
    <property type="component" value="Chromosome"/>
</dbReference>
<gene>
    <name evidence="2" type="ORF">MXF72_13365</name>
</gene>
<name>A0AAE9HA21_ALCFA</name>
<evidence type="ECO:0000313" key="2">
    <source>
        <dbReference type="EMBL" id="UPL20396.1"/>
    </source>
</evidence>
<proteinExistence type="predicted"/>
<dbReference type="SUPFAM" id="SSF55136">
    <property type="entry name" value="Probable bacterial effector-binding domain"/>
    <property type="match status" value="1"/>
</dbReference>
<dbReference type="InterPro" id="IPR029442">
    <property type="entry name" value="GyrI-like"/>
</dbReference>
<dbReference type="EMBL" id="CP095873">
    <property type="protein sequence ID" value="UPL20396.1"/>
    <property type="molecule type" value="Genomic_DNA"/>
</dbReference>
<evidence type="ECO:0000259" key="1">
    <source>
        <dbReference type="Pfam" id="PF06445"/>
    </source>
</evidence>
<evidence type="ECO:0000313" key="3">
    <source>
        <dbReference type="Proteomes" id="UP000830925"/>
    </source>
</evidence>
<accession>A0AAE9HA21</accession>
<dbReference type="Gene3D" id="3.20.80.10">
    <property type="entry name" value="Regulatory factor, effector binding domain"/>
    <property type="match status" value="1"/>
</dbReference>
<protein>
    <submittedName>
        <fullName evidence="2">GyrI-like domain-containing protein</fullName>
    </submittedName>
</protein>
<organism evidence="2 3">
    <name type="scientific">Alcaligenes faecalis</name>
    <dbReference type="NCBI Taxonomy" id="511"/>
    <lineage>
        <taxon>Bacteria</taxon>
        <taxon>Pseudomonadati</taxon>
        <taxon>Pseudomonadota</taxon>
        <taxon>Betaproteobacteria</taxon>
        <taxon>Burkholderiales</taxon>
        <taxon>Alcaligenaceae</taxon>
        <taxon>Alcaligenes</taxon>
    </lineage>
</organism>
<reference evidence="2" key="1">
    <citation type="submission" date="2022-04" db="EMBL/GenBank/DDBJ databases">
        <title>Genomic mining of Alcaligenes faecalis D334 producing ectoin and derivatives.</title>
        <authorList>
            <person name="Doan V.T."/>
            <person name="Quach N.T."/>
            <person name="Vu T.-H.-N."/>
            <person name="Phi Q.-T."/>
        </authorList>
    </citation>
    <scope>NUCLEOTIDE SEQUENCE</scope>
    <source>
        <strain evidence="2">D334</strain>
    </source>
</reference>